<dbReference type="InterPro" id="IPR026881">
    <property type="entry name" value="WYL_dom"/>
</dbReference>
<feature type="region of interest" description="Disordered" evidence="1">
    <location>
        <begin position="325"/>
        <end position="350"/>
    </location>
</feature>
<keyword evidence="6" id="KW-1185">Reference proteome</keyword>
<evidence type="ECO:0000259" key="3">
    <source>
        <dbReference type="Pfam" id="PF19187"/>
    </source>
</evidence>
<evidence type="ECO:0000256" key="1">
    <source>
        <dbReference type="SAM" id="MobiDB-lite"/>
    </source>
</evidence>
<dbReference type="GO" id="GO:0000502">
    <property type="term" value="C:proteasome complex"/>
    <property type="evidence" value="ECO:0007669"/>
    <property type="project" value="UniProtKB-KW"/>
</dbReference>
<protein>
    <submittedName>
        <fullName evidence="5">Proteasome accessory factor C</fullName>
    </submittedName>
</protein>
<dbReference type="PANTHER" id="PTHR34580:SF1">
    <property type="entry name" value="PROTEIN PAFC"/>
    <property type="match status" value="1"/>
</dbReference>
<evidence type="ECO:0000259" key="4">
    <source>
        <dbReference type="Pfam" id="PF25583"/>
    </source>
</evidence>
<feature type="domain" description="PafC HTH" evidence="3">
    <location>
        <begin position="7"/>
        <end position="128"/>
    </location>
</feature>
<dbReference type="InterPro" id="IPR051534">
    <property type="entry name" value="CBASS_pafABC_assoc_protein"/>
</dbReference>
<dbReference type="PIRSF" id="PIRSF016838">
    <property type="entry name" value="PafC"/>
    <property type="match status" value="1"/>
</dbReference>
<feature type="domain" description="WYL" evidence="2">
    <location>
        <begin position="148"/>
        <end position="215"/>
    </location>
</feature>
<dbReference type="Pfam" id="PF19187">
    <property type="entry name" value="HTH_PafC"/>
    <property type="match status" value="1"/>
</dbReference>
<comment type="caution">
    <text evidence="5">The sequence shown here is derived from an EMBL/GenBank/DDBJ whole genome shotgun (WGS) entry which is preliminary data.</text>
</comment>
<dbReference type="Pfam" id="PF25583">
    <property type="entry name" value="WCX"/>
    <property type="match status" value="1"/>
</dbReference>
<evidence type="ECO:0000313" key="6">
    <source>
        <dbReference type="Proteomes" id="UP000225548"/>
    </source>
</evidence>
<accession>A0A2A9E3C7</accession>
<evidence type="ECO:0000313" key="5">
    <source>
        <dbReference type="EMBL" id="PFG33156.1"/>
    </source>
</evidence>
<dbReference type="AlphaFoldDB" id="A0A2A9E3C7"/>
<dbReference type="PROSITE" id="PS52050">
    <property type="entry name" value="WYL"/>
    <property type="match status" value="1"/>
</dbReference>
<dbReference type="Pfam" id="PF13280">
    <property type="entry name" value="WYL"/>
    <property type="match status" value="1"/>
</dbReference>
<evidence type="ECO:0000259" key="2">
    <source>
        <dbReference type="Pfam" id="PF13280"/>
    </source>
</evidence>
<feature type="domain" description="WCX" evidence="4">
    <location>
        <begin position="246"/>
        <end position="313"/>
    </location>
</feature>
<dbReference type="EMBL" id="PDJG01000001">
    <property type="protein sequence ID" value="PFG33156.1"/>
    <property type="molecule type" value="Genomic_DNA"/>
</dbReference>
<name>A0A2A9E3C7_9MICO</name>
<sequence length="350" mass="37234">MAERASERFVRLVGLVSFLETSGPVPVEDLARRFGVSAKQILADVDTLWISGTPGYWPEDLIDFDADSIERGIVHLTSSRGMTRPLRLGTREAITLIAALRAMSEVVAQAGDPEQAAVVGSALAKLTAASGEGAAALDVRVAVDASPQVLAAVTRALATHRLLRIEYVNNADVTSTRVVEPIRLLPSDDFTYLHAWCTSAHAERTFRTDRILSADVLPEHGTRTATRVPAPGTYRPTTGTVAQITFTSRARWIAEQVPVESVRTLDGSDFVVTLRVGNAMWLRHLLLRNAREVVAVDPPDVLRDVADAADRALAEYAALDMLEPASADQGPAGGAGGGAGGAGRGVGTDR</sequence>
<keyword evidence="5" id="KW-0647">Proteasome</keyword>
<organism evidence="5 6">
    <name type="scientific">Sanguibacter antarcticus</name>
    <dbReference type="NCBI Taxonomy" id="372484"/>
    <lineage>
        <taxon>Bacteria</taxon>
        <taxon>Bacillati</taxon>
        <taxon>Actinomycetota</taxon>
        <taxon>Actinomycetes</taxon>
        <taxon>Micrococcales</taxon>
        <taxon>Sanguibacteraceae</taxon>
        <taxon>Sanguibacter</taxon>
    </lineage>
</organism>
<feature type="compositionally biased region" description="Gly residues" evidence="1">
    <location>
        <begin position="331"/>
        <end position="350"/>
    </location>
</feature>
<gene>
    <name evidence="5" type="ORF">ATL42_1016</name>
</gene>
<dbReference type="InterPro" id="IPR028349">
    <property type="entry name" value="PafC-like"/>
</dbReference>
<proteinExistence type="predicted"/>
<dbReference type="InterPro" id="IPR043839">
    <property type="entry name" value="PafC_HTH"/>
</dbReference>
<dbReference type="OrthoDB" id="3268930at2"/>
<dbReference type="RefSeq" id="WP_098454405.1">
    <property type="nucleotide sequence ID" value="NZ_PDJG01000001.1"/>
</dbReference>
<dbReference type="PANTHER" id="PTHR34580">
    <property type="match status" value="1"/>
</dbReference>
<dbReference type="InterPro" id="IPR057727">
    <property type="entry name" value="WCX_dom"/>
</dbReference>
<reference evidence="5 6" key="1">
    <citation type="submission" date="2017-10" db="EMBL/GenBank/DDBJ databases">
        <title>Sequencing the genomes of 1000 actinobacteria strains.</title>
        <authorList>
            <person name="Klenk H.-P."/>
        </authorList>
    </citation>
    <scope>NUCLEOTIDE SEQUENCE [LARGE SCALE GENOMIC DNA]</scope>
    <source>
        <strain evidence="5 6">DSM 18966</strain>
    </source>
</reference>
<dbReference type="Proteomes" id="UP000225548">
    <property type="component" value="Unassembled WGS sequence"/>
</dbReference>